<comment type="similarity">
    <text evidence="2">Belongs to the eukaryotic GSH synthase family.</text>
</comment>
<dbReference type="GO" id="GO:0043295">
    <property type="term" value="F:glutathione binding"/>
    <property type="evidence" value="ECO:0007669"/>
    <property type="project" value="TreeGrafter"/>
</dbReference>
<dbReference type="UniPathway" id="UPA00142">
    <property type="reaction ID" value="UER00210"/>
</dbReference>
<feature type="binding site" evidence="16">
    <location>
        <position position="149"/>
    </location>
    <ligand>
        <name>ATP</name>
        <dbReference type="ChEBI" id="CHEBI:30616"/>
    </ligand>
</feature>
<evidence type="ECO:0000256" key="11">
    <source>
        <dbReference type="ARBA" id="ARBA00022842"/>
    </source>
</evidence>
<evidence type="ECO:0000256" key="17">
    <source>
        <dbReference type="PIRSR" id="PIRSR001558-2"/>
    </source>
</evidence>
<feature type="binding site" evidence="16">
    <location>
        <position position="431"/>
    </location>
    <ligand>
        <name>ATP</name>
        <dbReference type="ChEBI" id="CHEBI:30616"/>
    </ligand>
</feature>
<keyword evidence="6" id="KW-0436">Ligase</keyword>
<accession>A0A8J1UQL9</accession>
<protein>
    <recommendedName>
        <fullName evidence="5">Glutathione synthetase</fullName>
        <ecNumber evidence="4">6.3.2.3</ecNumber>
    </recommendedName>
    <alternativeName>
        <fullName evidence="12">Glutathione synthase</fullName>
    </alternativeName>
</protein>
<evidence type="ECO:0000313" key="20">
    <source>
        <dbReference type="Proteomes" id="UP000749559"/>
    </source>
</evidence>
<evidence type="ECO:0000313" key="19">
    <source>
        <dbReference type="EMBL" id="CAH1780470.1"/>
    </source>
</evidence>
<dbReference type="Gene3D" id="3.30.1490.80">
    <property type="match status" value="1"/>
</dbReference>
<dbReference type="GO" id="GO:0005829">
    <property type="term" value="C:cytosol"/>
    <property type="evidence" value="ECO:0007669"/>
    <property type="project" value="TreeGrafter"/>
</dbReference>
<dbReference type="EMBL" id="CAIIXF020000003">
    <property type="protein sequence ID" value="CAH1780470.1"/>
    <property type="molecule type" value="Genomic_DNA"/>
</dbReference>
<dbReference type="PANTHER" id="PTHR11130">
    <property type="entry name" value="GLUTATHIONE SYNTHETASE"/>
    <property type="match status" value="1"/>
</dbReference>
<keyword evidence="10 16" id="KW-0067">ATP-binding</keyword>
<evidence type="ECO:0000256" key="12">
    <source>
        <dbReference type="ARBA" id="ARBA00030403"/>
    </source>
</evidence>
<dbReference type="PIRSF" id="PIRSF001558">
    <property type="entry name" value="GSHase"/>
    <property type="match status" value="1"/>
</dbReference>
<reference evidence="19" key="1">
    <citation type="submission" date="2022-03" db="EMBL/GenBank/DDBJ databases">
        <authorList>
            <person name="Martin C."/>
        </authorList>
    </citation>
    <scope>NUCLEOTIDE SEQUENCE</scope>
</reference>
<dbReference type="InterPro" id="IPR014042">
    <property type="entry name" value="Glutathione_synthase_a-hlx"/>
</dbReference>
<feature type="binding site" evidence="18">
    <location>
        <begin position="219"/>
        <end position="221"/>
    </location>
    <ligand>
        <name>substrate</name>
    </ligand>
</feature>
<feature type="binding site" evidence="17">
    <location>
        <position position="151"/>
    </location>
    <ligand>
        <name>Mg(2+)</name>
        <dbReference type="ChEBI" id="CHEBI:18420"/>
    </ligand>
</feature>
<feature type="binding site" evidence="18">
    <location>
        <begin position="153"/>
        <end position="156"/>
    </location>
    <ligand>
        <name>substrate</name>
    </ligand>
</feature>
<dbReference type="AlphaFoldDB" id="A0A8J1UQL9"/>
<keyword evidence="7" id="KW-0317">Glutathione biosynthesis</keyword>
<dbReference type="Proteomes" id="UP000749559">
    <property type="component" value="Unassembled WGS sequence"/>
</dbReference>
<evidence type="ECO:0000256" key="3">
    <source>
        <dbReference type="ARBA" id="ARBA00011738"/>
    </source>
</evidence>
<evidence type="ECO:0000256" key="1">
    <source>
        <dbReference type="ARBA" id="ARBA00004965"/>
    </source>
</evidence>
<dbReference type="PANTHER" id="PTHR11130:SF0">
    <property type="entry name" value="GLUTATHIONE SYNTHETASE"/>
    <property type="match status" value="1"/>
</dbReference>
<dbReference type="Gene3D" id="3.30.1490.50">
    <property type="match status" value="1"/>
</dbReference>
<dbReference type="InterPro" id="IPR014709">
    <property type="entry name" value="Glutathione_synthase_C_euk"/>
</dbReference>
<comment type="cofactor">
    <cofactor evidence="17">
        <name>Mg(2+)</name>
        <dbReference type="ChEBI" id="CHEBI:18420"/>
    </cofactor>
    <text evidence="17">Binds 1 Mg(2+) ion per subunit.</text>
</comment>
<comment type="caution">
    <text evidence="19">The sequence shown here is derived from an EMBL/GenBank/DDBJ whole genome shotgun (WGS) entry which is preliminary data.</text>
</comment>
<feature type="binding site" evidence="17">
    <location>
        <position position="149"/>
    </location>
    <ligand>
        <name>Mg(2+)</name>
        <dbReference type="ChEBI" id="CHEBI:18420"/>
    </ligand>
</feature>
<dbReference type="FunFam" id="3.30.1490.50:FF:000001">
    <property type="entry name" value="Glutathione synthetase"/>
    <property type="match status" value="1"/>
</dbReference>
<feature type="binding site" evidence="16">
    <location>
        <position position="225"/>
    </location>
    <ligand>
        <name>substrate</name>
    </ligand>
</feature>
<evidence type="ECO:0000256" key="8">
    <source>
        <dbReference type="ARBA" id="ARBA00022723"/>
    </source>
</evidence>
<evidence type="ECO:0000256" key="13">
    <source>
        <dbReference type="ARBA" id="ARBA00048871"/>
    </source>
</evidence>
<evidence type="ECO:0000256" key="15">
    <source>
        <dbReference type="ARBA" id="ARBA00059746"/>
    </source>
</evidence>
<feature type="binding site" evidence="18">
    <location>
        <begin position="273"/>
        <end position="276"/>
    </location>
    <ligand>
        <name>substrate</name>
    </ligand>
</feature>
<keyword evidence="9 16" id="KW-0547">Nucleotide-binding</keyword>
<dbReference type="OrthoDB" id="2020073at2759"/>
<dbReference type="EC" id="6.3.2.3" evidence="4"/>
<dbReference type="SUPFAM" id="SSF52440">
    <property type="entry name" value="PreATP-grasp domain"/>
    <property type="match status" value="1"/>
</dbReference>
<dbReference type="SUPFAM" id="SSF56059">
    <property type="entry name" value="Glutathione synthetase ATP-binding domain-like"/>
    <property type="match status" value="1"/>
</dbReference>
<feature type="binding site" evidence="18">
    <location>
        <begin position="467"/>
        <end position="468"/>
    </location>
    <ligand>
        <name>substrate</name>
    </ligand>
</feature>
<evidence type="ECO:0000256" key="18">
    <source>
        <dbReference type="PIRSR" id="PIRSR001558-3"/>
    </source>
</evidence>
<sequence>KLKFLMDQAQDFAISHGITIRNKENPLTADKAQIAPYLLLPSPMIRKRFMEAVKVQKDFNELYHKVAHDYNFLRDALKSAIEVDSFTKGLWDIYETVRNEGIAQPISFGLARSDYMVDYDPESTQSIMGNGADVNCGPNDSNTRLRQVEYNTIASSFAGLDTQVAKLHRYLASEMELEGVTDKLLETNPVGGLASGIVKAWQLYGNEKAAVVFVLNASERNVYDQRWLEYAIYEQNSRIRVLRCTIQDMREAILTEDKKLIIKEKEVGVVYFRSLYSPDSFTSDEDWETRLKIERSMAIKCPNINLHLSGAKKIQQEVTKPGIVERYIKDPQAVQRIRATFAQQFSLEQNEEGDNAVRLGIEKSDRFVLKPQREGGGNNLFGDDIKDLLSKIKDSNERTQYILMEKIRPPVFKNYAVRADESVALWDMVSELGIYGVIIGTSDGIIMNTECGHLVRTKTLGTNEGGVAAGFAALDSPYLV</sequence>
<keyword evidence="20" id="KW-1185">Reference proteome</keyword>
<dbReference type="GO" id="GO:0005524">
    <property type="term" value="F:ATP binding"/>
    <property type="evidence" value="ECO:0007669"/>
    <property type="project" value="UniProtKB-KW"/>
</dbReference>
<feature type="binding site" evidence="17">
    <location>
        <position position="374"/>
    </location>
    <ligand>
        <name>Mg(2+)</name>
        <dbReference type="ChEBI" id="CHEBI:18420"/>
    </ligand>
</feature>
<comment type="catalytic activity">
    <reaction evidence="13">
        <text>gamma-L-glutamyl-L-cysteine + glycine + ATP = glutathione + ADP + phosphate + H(+)</text>
        <dbReference type="Rhea" id="RHEA:13557"/>
        <dbReference type="ChEBI" id="CHEBI:15378"/>
        <dbReference type="ChEBI" id="CHEBI:30616"/>
        <dbReference type="ChEBI" id="CHEBI:43474"/>
        <dbReference type="ChEBI" id="CHEBI:57305"/>
        <dbReference type="ChEBI" id="CHEBI:57925"/>
        <dbReference type="ChEBI" id="CHEBI:58173"/>
        <dbReference type="ChEBI" id="CHEBI:456216"/>
        <dbReference type="EC" id="6.3.2.3"/>
    </reaction>
    <physiologicalReaction direction="left-to-right" evidence="13">
        <dbReference type="Rhea" id="RHEA:13558"/>
    </physiologicalReaction>
</comment>
<dbReference type="GO" id="GO:0046872">
    <property type="term" value="F:metal ion binding"/>
    <property type="evidence" value="ECO:0007669"/>
    <property type="project" value="UniProtKB-KW"/>
</dbReference>
<feature type="non-terminal residue" evidence="19">
    <location>
        <position position="1"/>
    </location>
</feature>
<feature type="binding site" evidence="16">
    <location>
        <position position="464"/>
    </location>
    <ligand>
        <name>ATP</name>
        <dbReference type="ChEBI" id="CHEBI:30616"/>
    </ligand>
</feature>
<dbReference type="GO" id="GO:0004363">
    <property type="term" value="F:glutathione synthase activity"/>
    <property type="evidence" value="ECO:0007669"/>
    <property type="project" value="UniProtKB-EC"/>
</dbReference>
<keyword evidence="8 17" id="KW-0479">Metal-binding</keyword>
<keyword evidence="11 17" id="KW-0460">Magnesium</keyword>
<dbReference type="NCBIfam" id="TIGR01986">
    <property type="entry name" value="glut_syn_euk"/>
    <property type="match status" value="1"/>
</dbReference>
<evidence type="ECO:0000256" key="16">
    <source>
        <dbReference type="PIRSR" id="PIRSR001558-1"/>
    </source>
</evidence>
<evidence type="ECO:0000256" key="10">
    <source>
        <dbReference type="ARBA" id="ARBA00022840"/>
    </source>
</evidence>
<feature type="binding site" evidence="16">
    <location>
        <begin position="370"/>
        <end position="379"/>
    </location>
    <ligand>
        <name>ATP</name>
        <dbReference type="ChEBI" id="CHEBI:30616"/>
    </ligand>
</feature>
<comment type="function">
    <text evidence="15">Catalyzes the production of glutathione from gamma-glutamylcysteine and glycine in an ATP-dependent manner. Glutathione (gamma-glutamylcysteinylglycine, GSH) is the most abundant intracellular thiol in living aerobic cells and is required for numerous processes including the protection of cells against oxidative damage, amino acid transport, the detoxification of foreign compounds, the maintenance of protein sulfhydryl groups in a reduced state and acts as a cofactor for a number of enzymes. Participates in ophthalmate biosynthesis in hepatocytes.</text>
</comment>
<dbReference type="InterPro" id="IPR016185">
    <property type="entry name" value="PreATP-grasp_dom_sf"/>
</dbReference>
<dbReference type="Pfam" id="PF03199">
    <property type="entry name" value="GSH_synthase"/>
    <property type="match status" value="1"/>
</dbReference>
<organism evidence="19 20">
    <name type="scientific">Owenia fusiformis</name>
    <name type="common">Polychaete worm</name>
    <dbReference type="NCBI Taxonomy" id="6347"/>
    <lineage>
        <taxon>Eukaryota</taxon>
        <taxon>Metazoa</taxon>
        <taxon>Spiralia</taxon>
        <taxon>Lophotrochozoa</taxon>
        <taxon>Annelida</taxon>
        <taxon>Polychaeta</taxon>
        <taxon>Sedentaria</taxon>
        <taxon>Canalipalpata</taxon>
        <taxon>Sabellida</taxon>
        <taxon>Oweniida</taxon>
        <taxon>Oweniidae</taxon>
        <taxon>Owenia</taxon>
    </lineage>
</organism>
<proteinExistence type="inferred from homology"/>
<evidence type="ECO:0000256" key="5">
    <source>
        <dbReference type="ARBA" id="ARBA00020821"/>
    </source>
</evidence>
<dbReference type="Pfam" id="PF03917">
    <property type="entry name" value="GSH_synth_ATP"/>
    <property type="match status" value="1"/>
</dbReference>
<evidence type="ECO:0000256" key="6">
    <source>
        <dbReference type="ARBA" id="ARBA00022598"/>
    </source>
</evidence>
<dbReference type="InterPro" id="IPR004887">
    <property type="entry name" value="GSH_synth_subst-bd"/>
</dbReference>
<evidence type="ECO:0000256" key="14">
    <source>
        <dbReference type="ARBA" id="ARBA00052123"/>
    </source>
</evidence>
<dbReference type="Gene3D" id="3.40.50.1760">
    <property type="entry name" value="Glutathione synthase, substrate-binding domain superfamily, eukaryotic"/>
    <property type="match status" value="1"/>
</dbReference>
<feature type="binding site" evidence="16">
    <location>
        <position position="312"/>
    </location>
    <ligand>
        <name>ATP</name>
        <dbReference type="ChEBI" id="CHEBI:30616"/>
    </ligand>
</feature>
<evidence type="ECO:0000256" key="4">
    <source>
        <dbReference type="ARBA" id="ARBA00012214"/>
    </source>
</evidence>
<feature type="binding site" evidence="16">
    <location>
        <position position="112"/>
    </location>
    <ligand>
        <name>substrate</name>
    </ligand>
</feature>
<evidence type="ECO:0000256" key="2">
    <source>
        <dbReference type="ARBA" id="ARBA00010385"/>
    </source>
</evidence>
<feature type="binding site" evidence="16">
    <location>
        <begin position="404"/>
        <end position="407"/>
    </location>
    <ligand>
        <name>ATP</name>
        <dbReference type="ChEBI" id="CHEBI:30616"/>
    </ligand>
</feature>
<dbReference type="FunFam" id="3.40.50.1760:FF:000001">
    <property type="entry name" value="Glutathione synthetase"/>
    <property type="match status" value="1"/>
</dbReference>
<dbReference type="InterPro" id="IPR005615">
    <property type="entry name" value="Glutathione_synthase"/>
</dbReference>
<dbReference type="InterPro" id="IPR037013">
    <property type="entry name" value="GSH-S_sub-bd_sf"/>
</dbReference>
<comment type="subunit">
    <text evidence="3">Homodimer.</text>
</comment>
<comment type="catalytic activity">
    <reaction evidence="14">
        <text>gamma-L-glutamyl-(2S)-2-aminobutanoate + glycine + ATP = ophthalmate + ADP + phosphate + H(+)</text>
        <dbReference type="Rhea" id="RHEA:72075"/>
        <dbReference type="ChEBI" id="CHEBI:15378"/>
        <dbReference type="ChEBI" id="CHEBI:30616"/>
        <dbReference type="ChEBI" id="CHEBI:43474"/>
        <dbReference type="ChEBI" id="CHEBI:57305"/>
        <dbReference type="ChEBI" id="CHEBI:189406"/>
        <dbReference type="ChEBI" id="CHEBI:189750"/>
        <dbReference type="ChEBI" id="CHEBI:456216"/>
    </reaction>
    <physiologicalReaction direction="left-to-right" evidence="14">
        <dbReference type="Rhea" id="RHEA:72076"/>
    </physiologicalReaction>
</comment>
<name>A0A8J1UQL9_OWEFU</name>
<dbReference type="Gene3D" id="1.10.1080.10">
    <property type="entry name" value="Glutathione Synthetase, Chain A, domain 3"/>
    <property type="match status" value="1"/>
</dbReference>
<gene>
    <name evidence="19" type="ORF">OFUS_LOCUS7160</name>
</gene>
<feature type="binding site" evidence="16">
    <location>
        <position position="458"/>
    </location>
    <ligand>
        <name>ATP</name>
        <dbReference type="ChEBI" id="CHEBI:30616"/>
    </ligand>
</feature>
<dbReference type="InterPro" id="IPR014049">
    <property type="entry name" value="Glutathione_synthase_N_euk"/>
</dbReference>
<comment type="pathway">
    <text evidence="1">Sulfur metabolism; glutathione biosynthesis; glutathione from L-cysteine and L-glutamate: step 2/2.</text>
</comment>
<evidence type="ECO:0000256" key="9">
    <source>
        <dbReference type="ARBA" id="ARBA00022741"/>
    </source>
</evidence>
<dbReference type="Gene3D" id="3.30.470.20">
    <property type="entry name" value="ATP-grasp fold, B domain"/>
    <property type="match status" value="1"/>
</dbReference>
<evidence type="ECO:0000256" key="7">
    <source>
        <dbReference type="ARBA" id="ARBA00022684"/>
    </source>
</evidence>
<feature type="binding site" evidence="16">
    <location>
        <position position="456"/>
    </location>
    <ligand>
        <name>substrate</name>
    </ligand>
</feature>